<dbReference type="Pfam" id="PF13843">
    <property type="entry name" value="DDE_Tnp_1_7"/>
    <property type="match status" value="1"/>
</dbReference>
<keyword evidence="1" id="KW-0862">Zinc</keyword>
<protein>
    <submittedName>
        <fullName evidence="4">PiggyBac transposable element-derived protein 1</fullName>
    </submittedName>
</protein>
<gene>
    <name evidence="4" type="primary">PGBD1</name>
    <name evidence="4" type="ORF">AWC38_SpisGene23435</name>
</gene>
<name>A0A2B4R4N0_STYPI</name>
<evidence type="ECO:0000256" key="1">
    <source>
        <dbReference type="PROSITE-ProRule" id="PRU00042"/>
    </source>
</evidence>
<evidence type="ECO:0000313" key="5">
    <source>
        <dbReference type="Proteomes" id="UP000225706"/>
    </source>
</evidence>
<feature type="region of interest" description="Disordered" evidence="2">
    <location>
        <begin position="1168"/>
        <end position="1192"/>
    </location>
</feature>
<evidence type="ECO:0000259" key="3">
    <source>
        <dbReference type="PROSITE" id="PS50157"/>
    </source>
</evidence>
<keyword evidence="1" id="KW-0863">Zinc-finger</keyword>
<evidence type="ECO:0000313" key="4">
    <source>
        <dbReference type="EMBL" id="PFX12581.1"/>
    </source>
</evidence>
<feature type="compositionally biased region" description="Low complexity" evidence="2">
    <location>
        <begin position="1176"/>
        <end position="1185"/>
    </location>
</feature>
<dbReference type="InterPro" id="IPR029526">
    <property type="entry name" value="PGBD"/>
</dbReference>
<dbReference type="EMBL" id="LSMT01001281">
    <property type="protein sequence ID" value="PFX12581.1"/>
    <property type="molecule type" value="Genomic_DNA"/>
</dbReference>
<dbReference type="PANTHER" id="PTHR46599:SF6">
    <property type="entry name" value="DUAL SPECIFICITY PHOSPHATASE 26"/>
    <property type="match status" value="1"/>
</dbReference>
<dbReference type="PROSITE" id="PS50157">
    <property type="entry name" value="ZINC_FINGER_C2H2_2"/>
    <property type="match status" value="1"/>
</dbReference>
<feature type="region of interest" description="Disordered" evidence="2">
    <location>
        <begin position="1"/>
        <end position="105"/>
    </location>
</feature>
<sequence length="1528" mass="171367">MAGKGRVVYYSTEETLRAVLEGQSDESELEVSDSSDVESDHLSHPSDHSDTESAPTLPNDENARNQVDVPPEPQNEPRRGRGRGRGAGRNRGQARGRGQPVQVAEGEEDIAQDVLIAKNGTVWQTTPPNRGRRRIQDIITTPPGITHAAKCNSIEEAFGFFITPAMADLIAVETNREARRKVRQWNDDNPENRREWNEVDSTEIKAFIGLCLYAGLHKSNHEAVSLLWSENEGRPIFTATMSRNRFTSILKFLRFDNRATRQERQADDKLAPFRDLWNLFQVQLPKFYIPGPDLCVDEQLVAFRGRCGFRQYIPSKPAKYGIKIWWCCDSQTCYPLNGEVYLGRQPGQQREVGQGARVVKQLVAPWRRSGRNVTADNFFTSIPLAEDLLKDGLTYVGTIRSNKPHIPDAMKANSTRQVNSSLFGFNDQATLVSYVPKVKQAVLALSTMHHDDQVDGDAQKPEIILYYNSAKSGVDNLDHLATMYTCRRKVNRWPVALFGNVVDVGAVAAFIIWMGNFPPWKISEGKRRRRLFLSELANQLVMPHIRRRALTPTLQAPIRNAMKMVGVDLPPPVQQAQALTSAGKRKRCHLCPRAIDKKVRLACDRCKQPLKCKYALLTAAAQHLKESIEISIEKMHVDVRAGPGDRAPDAGFRKKFPSMVKAKDCGQMVKEVWEIMNQRQYYAKRVYSYKLVQDNDEVTFNLDNVCPTLQTPQGPMRDAETPTSFYQPSESFTTPSGVNFGTSTSREKLNLFLASRGISPIRHVMVTPWEEAAERTKRFHRRIARQVVFAALVEIAPNSAEMLLDCLQSSNEDASDIDSTLLGVLVECYHNAGHWSTRRQLLSIMADKVSHETGFVPISRSTLCRILKVCSASVRKSLQGLDYVSAEGANAFDELAAVIDNLSDYSKGLSWAKSQCEKLKQTKRYLKGDFKVHVSPSSRVPYHCGAYALSYPADPDYVSPCDHAQDLACDRCKLFPNVVHEVESALENAELSSGKFLPWSQFDYPENYSVPMLTILKEARNPKATFTAITARRKSPQTQRGEEQLASGVGEASNEQSEDDTECHCKLFACPEEGCVKSFQRFSSLEHHLDVGRHNSLPVLPNKDGDGPFDSRASESINQLSSLTEHGPSTTRLSSNERQPTTSETTFVRQTQPADSALIELQRRFPTVSRGRYRRPSNSSSRPYPVLQNVRRPAGRPLASEIVSKDVMILEMEREKIPTKAEKPDLERSGRIISGVDIDRKWDAEKLYKELAQLFTGEMEGLYFEIVKNSGGTLLRPNIQAGKEIDSKLLQKSITSSGWIYLRLLEEFPSMIDPNDKQLEVPLFEFPESEMLSSDTSGRDDLSRDMSDAIADNSNTNVGSVFSTSKSQPPSSSFEIQSVIKGAKDQERALISYASKLEQGVATVDNPLEGSGTVKASDSRSSLSMGWALKSSVTQRVRLTENQKLYLTEVFKRGEQTGKKADPSNVSKSMRKKAVQTDEFEDEKDEYAEELNKIHKKNIQDLSNEVMAEISLQHPIMYDTHNICEIAA</sequence>
<dbReference type="GO" id="GO:0008270">
    <property type="term" value="F:zinc ion binding"/>
    <property type="evidence" value="ECO:0007669"/>
    <property type="project" value="UniProtKB-KW"/>
</dbReference>
<reference evidence="5" key="1">
    <citation type="journal article" date="2017" name="bioRxiv">
        <title>Comparative analysis of the genomes of Stylophora pistillata and Acropora digitifera provides evidence for extensive differences between species of corals.</title>
        <authorList>
            <person name="Voolstra C.R."/>
            <person name="Li Y."/>
            <person name="Liew Y.J."/>
            <person name="Baumgarten S."/>
            <person name="Zoccola D."/>
            <person name="Flot J.-F."/>
            <person name="Tambutte S."/>
            <person name="Allemand D."/>
            <person name="Aranda M."/>
        </authorList>
    </citation>
    <scope>NUCLEOTIDE SEQUENCE [LARGE SCALE GENOMIC DNA]</scope>
</reference>
<feature type="compositionally biased region" description="Basic and acidic residues" evidence="2">
    <location>
        <begin position="38"/>
        <end position="51"/>
    </location>
</feature>
<feature type="compositionally biased region" description="Acidic residues" evidence="2">
    <location>
        <begin position="23"/>
        <end position="37"/>
    </location>
</feature>
<dbReference type="PROSITE" id="PS00028">
    <property type="entry name" value="ZINC_FINGER_C2H2_1"/>
    <property type="match status" value="1"/>
</dbReference>
<dbReference type="OrthoDB" id="5977147at2759"/>
<comment type="caution">
    <text evidence="4">The sequence shown here is derived from an EMBL/GenBank/DDBJ whole genome shotgun (WGS) entry which is preliminary data.</text>
</comment>
<keyword evidence="1" id="KW-0479">Metal-binding</keyword>
<organism evidence="4 5">
    <name type="scientific">Stylophora pistillata</name>
    <name type="common">Smooth cauliflower coral</name>
    <dbReference type="NCBI Taxonomy" id="50429"/>
    <lineage>
        <taxon>Eukaryota</taxon>
        <taxon>Metazoa</taxon>
        <taxon>Cnidaria</taxon>
        <taxon>Anthozoa</taxon>
        <taxon>Hexacorallia</taxon>
        <taxon>Scleractinia</taxon>
        <taxon>Astrocoeniina</taxon>
        <taxon>Pocilloporidae</taxon>
        <taxon>Stylophora</taxon>
    </lineage>
</organism>
<accession>A0A2B4R4N0</accession>
<feature type="compositionally biased region" description="Polar residues" evidence="2">
    <location>
        <begin position="1114"/>
        <end position="1153"/>
    </location>
</feature>
<keyword evidence="5" id="KW-1185">Reference proteome</keyword>
<evidence type="ECO:0000256" key="2">
    <source>
        <dbReference type="SAM" id="MobiDB-lite"/>
    </source>
</evidence>
<feature type="compositionally biased region" description="Low complexity" evidence="2">
    <location>
        <begin position="1360"/>
        <end position="1373"/>
    </location>
</feature>
<feature type="region of interest" description="Disordered" evidence="2">
    <location>
        <begin position="1094"/>
        <end position="1153"/>
    </location>
</feature>
<dbReference type="PANTHER" id="PTHR46599">
    <property type="entry name" value="PIGGYBAC TRANSPOSABLE ELEMENT-DERIVED PROTEIN 4"/>
    <property type="match status" value="1"/>
</dbReference>
<feature type="region of interest" description="Disordered" evidence="2">
    <location>
        <begin position="1456"/>
        <end position="1479"/>
    </location>
</feature>
<feature type="domain" description="C2H2-type" evidence="3">
    <location>
        <begin position="1068"/>
        <end position="1094"/>
    </location>
</feature>
<dbReference type="Proteomes" id="UP000225706">
    <property type="component" value="Unassembled WGS sequence"/>
</dbReference>
<proteinExistence type="predicted"/>
<feature type="compositionally biased region" description="Basic residues" evidence="2">
    <location>
        <begin position="80"/>
        <end position="94"/>
    </location>
</feature>
<feature type="region of interest" description="Disordered" evidence="2">
    <location>
        <begin position="1353"/>
        <end position="1373"/>
    </location>
</feature>
<feature type="region of interest" description="Disordered" evidence="2">
    <location>
        <begin position="1030"/>
        <end position="1056"/>
    </location>
</feature>
<dbReference type="InterPro" id="IPR013087">
    <property type="entry name" value="Znf_C2H2_type"/>
</dbReference>